<evidence type="ECO:0000259" key="2">
    <source>
        <dbReference type="Pfam" id="PF00975"/>
    </source>
</evidence>
<dbReference type="InterPro" id="IPR001031">
    <property type="entry name" value="Thioesterase"/>
</dbReference>
<gene>
    <name evidence="3" type="ORF">BL253_21720</name>
</gene>
<protein>
    <recommendedName>
        <fullName evidence="2">Thioesterase domain-containing protein</fullName>
    </recommendedName>
</protein>
<dbReference type="Gene3D" id="3.40.50.1820">
    <property type="entry name" value="alpha/beta hydrolase"/>
    <property type="match status" value="1"/>
</dbReference>
<dbReference type="STRING" id="1834516.BL253_21720"/>
<keyword evidence="4" id="KW-1185">Reference proteome</keyword>
<dbReference type="GO" id="GO:0008610">
    <property type="term" value="P:lipid biosynthetic process"/>
    <property type="evidence" value="ECO:0007669"/>
    <property type="project" value="TreeGrafter"/>
</dbReference>
<dbReference type="InterPro" id="IPR029058">
    <property type="entry name" value="AB_hydrolase_fold"/>
</dbReference>
<evidence type="ECO:0000313" key="3">
    <source>
        <dbReference type="EMBL" id="ONH27515.1"/>
    </source>
</evidence>
<dbReference type="Pfam" id="PF00975">
    <property type="entry name" value="Thioesterase"/>
    <property type="match status" value="1"/>
</dbReference>
<dbReference type="Proteomes" id="UP000188929">
    <property type="component" value="Unassembled WGS sequence"/>
</dbReference>
<comment type="caution">
    <text evidence="3">The sequence shown here is derived from an EMBL/GenBank/DDBJ whole genome shotgun (WGS) entry which is preliminary data.</text>
</comment>
<comment type="similarity">
    <text evidence="1">Belongs to the thioesterase family.</text>
</comment>
<organism evidence="3 4">
    <name type="scientific">Pseudofrankia asymbiotica</name>
    <dbReference type="NCBI Taxonomy" id="1834516"/>
    <lineage>
        <taxon>Bacteria</taxon>
        <taxon>Bacillati</taxon>
        <taxon>Actinomycetota</taxon>
        <taxon>Actinomycetes</taxon>
        <taxon>Frankiales</taxon>
        <taxon>Frankiaceae</taxon>
        <taxon>Pseudofrankia</taxon>
    </lineage>
</organism>
<reference evidence="4" key="1">
    <citation type="submission" date="2016-10" db="EMBL/GenBank/DDBJ databases">
        <title>Frankia sp. NRRL B-16386 Genome sequencing.</title>
        <authorList>
            <person name="Ghodhbane-Gtari F."/>
            <person name="Swanson E."/>
            <person name="Gueddou A."/>
            <person name="Hezbri K."/>
            <person name="Ktari K."/>
            <person name="Nouioui I."/>
            <person name="Morris K."/>
            <person name="Simpson S."/>
            <person name="Abebe-Akele F."/>
            <person name="Thomas K."/>
            <person name="Gtari M."/>
            <person name="Tisa L.S."/>
        </authorList>
    </citation>
    <scope>NUCLEOTIDE SEQUENCE [LARGE SCALE GENOMIC DNA]</scope>
    <source>
        <strain evidence="4">NRRL B-16386</strain>
    </source>
</reference>
<dbReference type="PANTHER" id="PTHR11487">
    <property type="entry name" value="THIOESTERASE"/>
    <property type="match status" value="1"/>
</dbReference>
<dbReference type="SUPFAM" id="SSF53474">
    <property type="entry name" value="alpha/beta-Hydrolases"/>
    <property type="match status" value="1"/>
</dbReference>
<evidence type="ECO:0000313" key="4">
    <source>
        <dbReference type="Proteomes" id="UP000188929"/>
    </source>
</evidence>
<feature type="domain" description="Thioesterase" evidence="2">
    <location>
        <begin position="2"/>
        <end position="158"/>
    </location>
</feature>
<sequence>MPLVLFGHRMGASVAHETARRLRERRPGLVRLLVVSARCAAAVASPGQEHLLSRERFVEVLRAQGGTDESIFKREDLLDYLLPIIRSGYRLIETYQPPRDDRLPVDVLAFAGADDPTVRVADVLAWAEVTGASFDGMVFPGGHFHLRENPAPVIEELIRRLRLIDDTAAPPDGRPAVQVT</sequence>
<dbReference type="AlphaFoldDB" id="A0A1V2I6Y2"/>
<proteinExistence type="inferred from homology"/>
<dbReference type="InterPro" id="IPR012223">
    <property type="entry name" value="TEII"/>
</dbReference>
<accession>A0A1V2I6Y2</accession>
<dbReference type="EMBL" id="MOMC01000045">
    <property type="protein sequence ID" value="ONH27515.1"/>
    <property type="molecule type" value="Genomic_DNA"/>
</dbReference>
<dbReference type="RefSeq" id="WP_076819025.1">
    <property type="nucleotide sequence ID" value="NZ_MOMC01000045.1"/>
</dbReference>
<name>A0A1V2I6Y2_9ACTN</name>
<evidence type="ECO:0000256" key="1">
    <source>
        <dbReference type="ARBA" id="ARBA00007169"/>
    </source>
</evidence>
<dbReference type="PANTHER" id="PTHR11487:SF0">
    <property type="entry name" value="S-ACYL FATTY ACID SYNTHASE THIOESTERASE, MEDIUM CHAIN"/>
    <property type="match status" value="1"/>
</dbReference>